<keyword evidence="1" id="KW-0175">Coiled coil</keyword>
<feature type="transmembrane region" description="Helical" evidence="2">
    <location>
        <begin position="398"/>
        <end position="417"/>
    </location>
</feature>
<keyword evidence="4" id="KW-1185">Reference proteome</keyword>
<dbReference type="Proteomes" id="UP000000366">
    <property type="component" value="Chromosome"/>
</dbReference>
<accession>A2SFU6</accession>
<dbReference type="KEGG" id="mpt:Mpe_A1473"/>
<dbReference type="RefSeq" id="WP_011829072.1">
    <property type="nucleotide sequence ID" value="NC_008825.1"/>
</dbReference>
<feature type="transmembrane region" description="Helical" evidence="2">
    <location>
        <begin position="364"/>
        <end position="386"/>
    </location>
</feature>
<dbReference type="STRING" id="420662.Mpe_A1473"/>
<gene>
    <name evidence="3" type="ordered locus">Mpe_A1473</name>
</gene>
<protein>
    <submittedName>
        <fullName evidence="3">Conserved hypothetical membrane protein</fullName>
    </submittedName>
</protein>
<dbReference type="HOGENOM" id="CLU_035873_0_0_4"/>
<dbReference type="InterPro" id="IPR021830">
    <property type="entry name" value="DUF3422"/>
</dbReference>
<keyword evidence="2" id="KW-0472">Membrane</keyword>
<evidence type="ECO:0000313" key="4">
    <source>
        <dbReference type="Proteomes" id="UP000000366"/>
    </source>
</evidence>
<feature type="coiled-coil region" evidence="1">
    <location>
        <begin position="215"/>
        <end position="242"/>
    </location>
</feature>
<keyword evidence="2" id="KW-0812">Transmembrane</keyword>
<dbReference type="AlphaFoldDB" id="A2SFU6"/>
<evidence type="ECO:0000256" key="2">
    <source>
        <dbReference type="SAM" id="Phobius"/>
    </source>
</evidence>
<dbReference type="Pfam" id="PF11902">
    <property type="entry name" value="DUF3422"/>
    <property type="match status" value="1"/>
</dbReference>
<reference evidence="3 4" key="1">
    <citation type="journal article" date="2007" name="J. Bacteriol.">
        <title>Whole-genome analysis of the methyl tert-butyl ether-degrading beta-proteobacterium Methylibium petroleiphilum PM1.</title>
        <authorList>
            <person name="Kane S.R."/>
            <person name="Chakicherla A.Y."/>
            <person name="Chain P.S.G."/>
            <person name="Schmidt R."/>
            <person name="Shin M.W."/>
            <person name="Legler T.C."/>
            <person name="Scow K.M."/>
            <person name="Larimer F.W."/>
            <person name="Lucas S.M."/>
            <person name="Richardson P.M."/>
            <person name="Hristova K.R."/>
        </authorList>
    </citation>
    <scope>NUCLEOTIDE SEQUENCE [LARGE SCALE GENOMIC DNA]</scope>
    <source>
        <strain evidence="4">ATCC BAA-1232 / LMG 22953 / PM1</strain>
    </source>
</reference>
<evidence type="ECO:0000313" key="3">
    <source>
        <dbReference type="EMBL" id="ABM94435.1"/>
    </source>
</evidence>
<dbReference type="eggNOG" id="COG4949">
    <property type="taxonomic scope" value="Bacteria"/>
</dbReference>
<sequence length="426" mass="47849">MPTRHPHPLRTALHNEVHARPYERMQPPLAVSHLAFVSSPEVQVADRAHLETLLRDLHLPLPAPEASHLSIDLPGARLRWERHTEFVSYTIWRPLRADEALDAAPAYRSLPDGWLASVPGELLVATNLLVLNSREQNLRGLVDAWLDADSLVGADIADGDLQIYSDFRLHPDGYGRWLVGVGNPSITPRRLGRNVQRLLEIDTYRMMALLGLPVARDTTRRLDELERQLAGLADTRAGSETTDEARLLDSLTRLAREVESTYARHHSRFSASSAYFDLVEQRIDELRETRLEGLQTVREFVDRRLKPAVTTTAWASRRLGALSERVSRASELLRTRVETLQQEHARELLSTMNARQHLQLRLQAAVEGLSVAAITYYGVGLVGYLAKGAHAVHLPVPVELVIALAVPVIALTAWLGMRRLRRRIEG</sequence>
<evidence type="ECO:0000256" key="1">
    <source>
        <dbReference type="SAM" id="Coils"/>
    </source>
</evidence>
<keyword evidence="2" id="KW-1133">Transmembrane helix</keyword>
<proteinExistence type="predicted"/>
<dbReference type="EMBL" id="CP000555">
    <property type="protein sequence ID" value="ABM94435.1"/>
    <property type="molecule type" value="Genomic_DNA"/>
</dbReference>
<name>A2SFU6_METPP</name>
<organism evidence="3 4">
    <name type="scientific">Methylibium petroleiphilum (strain ATCC BAA-1232 / LMG 22953 / PM1)</name>
    <dbReference type="NCBI Taxonomy" id="420662"/>
    <lineage>
        <taxon>Bacteria</taxon>
        <taxon>Pseudomonadati</taxon>
        <taxon>Pseudomonadota</taxon>
        <taxon>Betaproteobacteria</taxon>
        <taxon>Burkholderiales</taxon>
        <taxon>Sphaerotilaceae</taxon>
        <taxon>Methylibium</taxon>
    </lineage>
</organism>